<dbReference type="RefSeq" id="WP_225699271.1">
    <property type="nucleotide sequence ID" value="NZ_JAIXNE010000006.1"/>
</dbReference>
<organism evidence="10 11">
    <name type="scientific">Fulvivirga sedimenti</name>
    <dbReference type="NCBI Taxonomy" id="2879465"/>
    <lineage>
        <taxon>Bacteria</taxon>
        <taxon>Pseudomonadati</taxon>
        <taxon>Bacteroidota</taxon>
        <taxon>Cytophagia</taxon>
        <taxon>Cytophagales</taxon>
        <taxon>Fulvivirgaceae</taxon>
        <taxon>Fulvivirga</taxon>
    </lineage>
</organism>
<dbReference type="GO" id="GO:0003941">
    <property type="term" value="F:L-serine ammonia-lyase activity"/>
    <property type="evidence" value="ECO:0007669"/>
    <property type="project" value="TreeGrafter"/>
</dbReference>
<sequence>MQSSIAPAHIVEAHDRIRNYIHRTPILTCQQIDDIAGCEIYFKCENFQKVGAFKARGGLNAVLSLSPQELEKGVTTHSSGNHAQAIALAAKIAGTHAYIVMPENAPRVKVDAVRGYDGEVIFCKPTLEARETTVQEVIREKNATFIHPYNDERIICGQATAAKELIEDLSHLQLDSILAPVGGGGLLSGTALAASFFSQIREIYGCEPEGADDAFQSFRAGVLIPQRNPQTVADGLRTSLGEKTFAVISDLVSDILLADDQEIVAAMELIWQRMKIIIEPSCATPLAAVLRNPHLFAGKKIGIILSGGNVDIKFGLDGTRLTFSS</sequence>
<dbReference type="CDD" id="cd01562">
    <property type="entry name" value="Thr-dehyd"/>
    <property type="match status" value="1"/>
</dbReference>
<keyword evidence="11" id="KW-1185">Reference proteome</keyword>
<dbReference type="InterPro" id="IPR001926">
    <property type="entry name" value="TrpB-like_PALP"/>
</dbReference>
<reference evidence="10" key="1">
    <citation type="submission" date="2021-09" db="EMBL/GenBank/DDBJ databases">
        <title>Fulvivirga sp. isolated from coastal sediment.</title>
        <authorList>
            <person name="Yu H."/>
        </authorList>
    </citation>
    <scope>NUCLEOTIDE SEQUENCE</scope>
    <source>
        <strain evidence="10">1062</strain>
    </source>
</reference>
<dbReference type="GO" id="GO:0008721">
    <property type="term" value="F:D-serine ammonia-lyase activity"/>
    <property type="evidence" value="ECO:0007669"/>
    <property type="project" value="TreeGrafter"/>
</dbReference>
<comment type="cofactor">
    <cofactor evidence="1">
        <name>Ca(2+)</name>
        <dbReference type="ChEBI" id="CHEBI:29108"/>
    </cofactor>
</comment>
<dbReference type="Pfam" id="PF00291">
    <property type="entry name" value="PALP"/>
    <property type="match status" value="1"/>
</dbReference>
<dbReference type="Gene3D" id="3.40.50.1100">
    <property type="match status" value="2"/>
</dbReference>
<evidence type="ECO:0000259" key="9">
    <source>
        <dbReference type="Pfam" id="PF00291"/>
    </source>
</evidence>
<dbReference type="GO" id="GO:0005524">
    <property type="term" value="F:ATP binding"/>
    <property type="evidence" value="ECO:0007669"/>
    <property type="project" value="TreeGrafter"/>
</dbReference>
<accession>A0A9X1HV07</accession>
<dbReference type="GO" id="GO:0070179">
    <property type="term" value="P:D-serine biosynthetic process"/>
    <property type="evidence" value="ECO:0007669"/>
    <property type="project" value="TreeGrafter"/>
</dbReference>
<evidence type="ECO:0000313" key="11">
    <source>
        <dbReference type="Proteomes" id="UP001139409"/>
    </source>
</evidence>
<name>A0A9X1HV07_9BACT</name>
<comment type="cofactor">
    <cofactor evidence="4">
        <name>Mg(2+)</name>
        <dbReference type="ChEBI" id="CHEBI:18420"/>
    </cofactor>
</comment>
<keyword evidence="8" id="KW-0456">Lyase</keyword>
<dbReference type="GO" id="GO:0030378">
    <property type="term" value="F:serine racemase activity"/>
    <property type="evidence" value="ECO:0007669"/>
    <property type="project" value="TreeGrafter"/>
</dbReference>
<dbReference type="InterPro" id="IPR000634">
    <property type="entry name" value="Ser/Thr_deHydtase_PyrdxlP-BS"/>
</dbReference>
<dbReference type="GO" id="GO:0030170">
    <property type="term" value="F:pyridoxal phosphate binding"/>
    <property type="evidence" value="ECO:0007669"/>
    <property type="project" value="InterPro"/>
</dbReference>
<dbReference type="SUPFAM" id="SSF53686">
    <property type="entry name" value="Tryptophan synthase beta subunit-like PLP-dependent enzymes"/>
    <property type="match status" value="1"/>
</dbReference>
<evidence type="ECO:0000256" key="2">
    <source>
        <dbReference type="ARBA" id="ARBA00001933"/>
    </source>
</evidence>
<evidence type="ECO:0000256" key="3">
    <source>
        <dbReference type="ARBA" id="ARBA00001936"/>
    </source>
</evidence>
<evidence type="ECO:0000256" key="5">
    <source>
        <dbReference type="ARBA" id="ARBA00010869"/>
    </source>
</evidence>
<keyword evidence="7" id="KW-0663">Pyridoxal phosphate</keyword>
<comment type="cofactor">
    <cofactor evidence="3">
        <name>Mn(2+)</name>
        <dbReference type="ChEBI" id="CHEBI:29035"/>
    </cofactor>
</comment>
<proteinExistence type="inferred from homology"/>
<evidence type="ECO:0000256" key="4">
    <source>
        <dbReference type="ARBA" id="ARBA00001946"/>
    </source>
</evidence>
<dbReference type="PANTHER" id="PTHR43050:SF1">
    <property type="entry name" value="SERINE RACEMASE"/>
    <property type="match status" value="1"/>
</dbReference>
<dbReference type="Proteomes" id="UP001139409">
    <property type="component" value="Unassembled WGS sequence"/>
</dbReference>
<protein>
    <submittedName>
        <fullName evidence="10">Pyridoxal-phosphate dependent enzyme</fullName>
    </submittedName>
</protein>
<evidence type="ECO:0000256" key="7">
    <source>
        <dbReference type="ARBA" id="ARBA00022898"/>
    </source>
</evidence>
<dbReference type="PANTHER" id="PTHR43050">
    <property type="entry name" value="SERINE / THREONINE RACEMASE FAMILY MEMBER"/>
    <property type="match status" value="1"/>
</dbReference>
<evidence type="ECO:0000256" key="8">
    <source>
        <dbReference type="ARBA" id="ARBA00023239"/>
    </source>
</evidence>
<dbReference type="GO" id="GO:0018114">
    <property type="term" value="F:threonine racemase activity"/>
    <property type="evidence" value="ECO:0007669"/>
    <property type="project" value="TreeGrafter"/>
</dbReference>
<evidence type="ECO:0000256" key="6">
    <source>
        <dbReference type="ARBA" id="ARBA00022842"/>
    </source>
</evidence>
<gene>
    <name evidence="10" type="ORF">LDX50_26295</name>
</gene>
<evidence type="ECO:0000256" key="1">
    <source>
        <dbReference type="ARBA" id="ARBA00001913"/>
    </source>
</evidence>
<dbReference type="EMBL" id="JAIXNE010000006">
    <property type="protein sequence ID" value="MCA6078411.1"/>
    <property type="molecule type" value="Genomic_DNA"/>
</dbReference>
<dbReference type="GO" id="GO:0000287">
    <property type="term" value="F:magnesium ion binding"/>
    <property type="evidence" value="ECO:0007669"/>
    <property type="project" value="TreeGrafter"/>
</dbReference>
<dbReference type="AlphaFoldDB" id="A0A9X1HV07"/>
<comment type="cofactor">
    <cofactor evidence="2">
        <name>pyridoxal 5'-phosphate</name>
        <dbReference type="ChEBI" id="CHEBI:597326"/>
    </cofactor>
</comment>
<comment type="similarity">
    <text evidence="5">Belongs to the serine/threonine dehydratase family.</text>
</comment>
<dbReference type="PROSITE" id="PS00165">
    <property type="entry name" value="DEHYDRATASE_SER_THR"/>
    <property type="match status" value="1"/>
</dbReference>
<keyword evidence="6" id="KW-0460">Magnesium</keyword>
<feature type="domain" description="Tryptophan synthase beta chain-like PALP" evidence="9">
    <location>
        <begin position="18"/>
        <end position="307"/>
    </location>
</feature>
<dbReference type="FunFam" id="3.40.50.1100:FF:000005">
    <property type="entry name" value="Threonine dehydratase catabolic"/>
    <property type="match status" value="1"/>
</dbReference>
<evidence type="ECO:0000313" key="10">
    <source>
        <dbReference type="EMBL" id="MCA6078411.1"/>
    </source>
</evidence>
<comment type="caution">
    <text evidence="10">The sequence shown here is derived from an EMBL/GenBank/DDBJ whole genome shotgun (WGS) entry which is preliminary data.</text>
</comment>
<dbReference type="InterPro" id="IPR036052">
    <property type="entry name" value="TrpB-like_PALP_sf"/>
</dbReference>